<dbReference type="PANTHER" id="PTHR47930:SF2">
    <property type="entry name" value="PENTATRICOPEPTIDE REPEAT PROTEIN (AFU_ORTHOLOGUE AFUA_8G04250)"/>
    <property type="match status" value="1"/>
</dbReference>
<sequence length="750" mass="84468">MLRRVWQRAGMWQSPTRFFCAVAVTTQDCVLPRRRDRSSPRASTLLPRARSPVNQTLPRKTLRGSNQSNVLLSNQTPPTTFVATCRALRAIDETALLATIDVRTWNVALQRRLEARDERGAAELLGLIASFSRENASVPMWTDLFFTVLRQRSLRGFRTDEMQELLRQLKRRYGPQFVARVLVDVVNGCANIKMFAAAHELLLYQQTLWSEIRSGTTTTTDETLTTGWSGQSEALMPPSVVGHLMAKMMHKKKHGQVLALARAYFASAAFDPVRDFQQQGFLELFKASVYAQQSPRNVVHVFLGYVEGTCRAAGGKVEKVRTRVLERGFGAAIHCCVKLEEYSLALHCYEVMESTRERLVCAGDGLPVDDAIDEAAERVCIVDEVLPADENIYVNVLKACMAIEDFSTFKDVFRGMVARGVARSAGFGSAIRYCHKHLDPVFLEEVLDGVCWTEQKLAGAWTLEIENYNDALGCFAATNRPDQAKELFSQMLNNPSIVPDHITMLEMVESHRNASIEEVFNLMDVFLEWKLTPNLQVFTSLLSIYMRRRESDNAVALIGAMEEHGIVQDVKAFTTVAFIHASRGDLKAVGDVLRNMASQSVATDRMFFDYVLNALYGSCGIDMCFSLFRELSAHELAIPEGLYISLVDLGTTIGLIERTLHIAYNMECEGYHLSSKQLYALMMRCHSDGEISEFVWTFVLLHQGVPPETPRFEVEMYEDLISMLTQFNRKNEVSKVQELARSVGYTDLIV</sequence>
<proteinExistence type="predicted"/>
<evidence type="ECO:0000313" key="2">
    <source>
        <dbReference type="EMBL" id="CAK7922954.1"/>
    </source>
</evidence>
<feature type="region of interest" description="Disordered" evidence="1">
    <location>
        <begin position="32"/>
        <end position="70"/>
    </location>
</feature>
<dbReference type="Proteomes" id="UP001162060">
    <property type="component" value="Unassembled WGS sequence"/>
</dbReference>
<dbReference type="AlphaFoldDB" id="A0AAV1TKU5"/>
<dbReference type="InterPro" id="IPR002885">
    <property type="entry name" value="PPR_rpt"/>
</dbReference>
<evidence type="ECO:0000256" key="1">
    <source>
        <dbReference type="SAM" id="MobiDB-lite"/>
    </source>
</evidence>
<evidence type="ECO:0008006" key="4">
    <source>
        <dbReference type="Google" id="ProtNLM"/>
    </source>
</evidence>
<dbReference type="EMBL" id="CAKLBY020000066">
    <property type="protein sequence ID" value="CAK7922954.1"/>
    <property type="molecule type" value="Genomic_DNA"/>
</dbReference>
<dbReference type="Gene3D" id="1.25.40.10">
    <property type="entry name" value="Tetratricopeptide repeat domain"/>
    <property type="match status" value="2"/>
</dbReference>
<accession>A0AAV1TKU5</accession>
<dbReference type="PANTHER" id="PTHR47930">
    <property type="entry name" value="YALI0C12947P"/>
    <property type="match status" value="1"/>
</dbReference>
<organism evidence="2 3">
    <name type="scientific">Peronospora matthiolae</name>
    <dbReference type="NCBI Taxonomy" id="2874970"/>
    <lineage>
        <taxon>Eukaryota</taxon>
        <taxon>Sar</taxon>
        <taxon>Stramenopiles</taxon>
        <taxon>Oomycota</taxon>
        <taxon>Peronosporomycetes</taxon>
        <taxon>Peronosporales</taxon>
        <taxon>Peronosporaceae</taxon>
        <taxon>Peronospora</taxon>
    </lineage>
</organism>
<comment type="caution">
    <text evidence="2">The sequence shown here is derived from an EMBL/GenBank/DDBJ whole genome shotgun (WGS) entry which is preliminary data.</text>
</comment>
<gene>
    <name evidence="2" type="ORF">PM001_LOCUS8125</name>
</gene>
<dbReference type="Pfam" id="PF01535">
    <property type="entry name" value="PPR"/>
    <property type="match status" value="1"/>
</dbReference>
<name>A0AAV1TKU5_9STRA</name>
<reference evidence="2" key="1">
    <citation type="submission" date="2024-01" db="EMBL/GenBank/DDBJ databases">
        <authorList>
            <person name="Webb A."/>
        </authorList>
    </citation>
    <scope>NUCLEOTIDE SEQUENCE</scope>
    <source>
        <strain evidence="2">Pm1</strain>
    </source>
</reference>
<protein>
    <recommendedName>
        <fullName evidence="4">Pentatricopeptide repeat-containing protein</fullName>
    </recommendedName>
</protein>
<dbReference type="InterPro" id="IPR011990">
    <property type="entry name" value="TPR-like_helical_dom_sf"/>
</dbReference>
<evidence type="ECO:0000313" key="3">
    <source>
        <dbReference type="Proteomes" id="UP001162060"/>
    </source>
</evidence>
<feature type="compositionally biased region" description="Polar residues" evidence="1">
    <location>
        <begin position="52"/>
        <end position="70"/>
    </location>
</feature>